<protein>
    <recommendedName>
        <fullName evidence="2">Fungal-type protein kinase domain-containing protein</fullName>
    </recommendedName>
</protein>
<name>A0A0C2WP47_AMAMK</name>
<evidence type="ECO:0000313" key="4">
    <source>
        <dbReference type="Proteomes" id="UP000054549"/>
    </source>
</evidence>
<evidence type="ECO:0000256" key="1">
    <source>
        <dbReference type="ARBA" id="ARBA00007714"/>
    </source>
</evidence>
<comment type="similarity">
    <text evidence="1">Belongs to the pyrokinin family.</text>
</comment>
<dbReference type="OrthoDB" id="5592585at2759"/>
<dbReference type="AlphaFoldDB" id="A0A0C2WP47"/>
<gene>
    <name evidence="3" type="ORF">M378DRAFT_15531</name>
</gene>
<dbReference type="InterPro" id="IPR011009">
    <property type="entry name" value="Kinase-like_dom_sf"/>
</dbReference>
<reference evidence="3 4" key="1">
    <citation type="submission" date="2014-04" db="EMBL/GenBank/DDBJ databases">
        <title>Evolutionary Origins and Diversification of the Mycorrhizal Mutualists.</title>
        <authorList>
            <consortium name="DOE Joint Genome Institute"/>
            <consortium name="Mycorrhizal Genomics Consortium"/>
            <person name="Kohler A."/>
            <person name="Kuo A."/>
            <person name="Nagy L.G."/>
            <person name="Floudas D."/>
            <person name="Copeland A."/>
            <person name="Barry K.W."/>
            <person name="Cichocki N."/>
            <person name="Veneault-Fourrey C."/>
            <person name="LaButti K."/>
            <person name="Lindquist E.A."/>
            <person name="Lipzen A."/>
            <person name="Lundell T."/>
            <person name="Morin E."/>
            <person name="Murat C."/>
            <person name="Riley R."/>
            <person name="Ohm R."/>
            <person name="Sun H."/>
            <person name="Tunlid A."/>
            <person name="Henrissat B."/>
            <person name="Grigoriev I.V."/>
            <person name="Hibbett D.S."/>
            <person name="Martin F."/>
        </authorList>
    </citation>
    <scope>NUCLEOTIDE SEQUENCE [LARGE SCALE GENOMIC DNA]</scope>
    <source>
        <strain evidence="3 4">Koide BX008</strain>
    </source>
</reference>
<dbReference type="Pfam" id="PF17667">
    <property type="entry name" value="Pkinase_fungal"/>
    <property type="match status" value="1"/>
</dbReference>
<accession>A0A0C2WP47</accession>
<evidence type="ECO:0000259" key="2">
    <source>
        <dbReference type="Pfam" id="PF17667"/>
    </source>
</evidence>
<dbReference type="GO" id="GO:0005184">
    <property type="term" value="F:neuropeptide hormone activity"/>
    <property type="evidence" value="ECO:0007669"/>
    <property type="project" value="InterPro"/>
</dbReference>
<sequence>MSIRPAIVMDGTPPLRMYKTPSSSPEEKARWLTIHGLVPLSHDADGNWRKSKAKILVLNGLGRGLATFKSTKELLCVFADATDAHQQALDKANILHRDVNPGSFLITDEGRGVLVDWDVYNRDKRKYVYDRTKDVLRRRPTRTGTFQCFPARYVVDRIFEFGPHSRLDDMESLFHALQWIVLRFVHHGMHPITLGATLDDFDTAFLGELGGLICPRRLESLGRSIWGTCKNFEGVLPDLLENLRETIDSRYTSTPEMEKAQSAYQDYQNERKLGPASRDTTLAAKRAILLKQLEDTDWFRNRLRQAAEDPLCPTNDTSTPQACVHPYSHVPTPNSTGDLKFKLAVTGSTYESRGLACCLLVRAKTHGAHAKAVIPSPHYSPASILPIAPGLQMIFSPRL</sequence>
<dbReference type="SUPFAM" id="SSF56112">
    <property type="entry name" value="Protein kinase-like (PK-like)"/>
    <property type="match status" value="1"/>
</dbReference>
<dbReference type="InterPro" id="IPR001484">
    <property type="entry name" value="Pyrokinin_CS"/>
</dbReference>
<dbReference type="HOGENOM" id="CLU_818798_0_0_1"/>
<proteinExistence type="inferred from homology"/>
<dbReference type="PROSITE" id="PS00539">
    <property type="entry name" value="PYROKININ"/>
    <property type="match status" value="1"/>
</dbReference>
<dbReference type="InterPro" id="IPR040976">
    <property type="entry name" value="Pkinase_fungal"/>
</dbReference>
<dbReference type="Proteomes" id="UP000054549">
    <property type="component" value="Unassembled WGS sequence"/>
</dbReference>
<organism evidence="3 4">
    <name type="scientific">Amanita muscaria (strain Koide BX008)</name>
    <dbReference type="NCBI Taxonomy" id="946122"/>
    <lineage>
        <taxon>Eukaryota</taxon>
        <taxon>Fungi</taxon>
        <taxon>Dikarya</taxon>
        <taxon>Basidiomycota</taxon>
        <taxon>Agaricomycotina</taxon>
        <taxon>Agaricomycetes</taxon>
        <taxon>Agaricomycetidae</taxon>
        <taxon>Agaricales</taxon>
        <taxon>Pluteineae</taxon>
        <taxon>Amanitaceae</taxon>
        <taxon>Amanita</taxon>
    </lineage>
</organism>
<dbReference type="EMBL" id="KN818337">
    <property type="protein sequence ID" value="KIL58476.1"/>
    <property type="molecule type" value="Genomic_DNA"/>
</dbReference>
<evidence type="ECO:0000313" key="3">
    <source>
        <dbReference type="EMBL" id="KIL58476.1"/>
    </source>
</evidence>
<feature type="domain" description="Fungal-type protein kinase" evidence="2">
    <location>
        <begin position="48"/>
        <end position="181"/>
    </location>
</feature>
<keyword evidence="4" id="KW-1185">Reference proteome</keyword>
<dbReference type="Gene3D" id="1.10.510.10">
    <property type="entry name" value="Transferase(Phosphotransferase) domain 1"/>
    <property type="match status" value="1"/>
</dbReference>
<dbReference type="InParanoid" id="A0A0C2WP47"/>